<dbReference type="InterPro" id="IPR011055">
    <property type="entry name" value="Dup_hybrid_motif"/>
</dbReference>
<keyword evidence="1" id="KW-0732">Signal</keyword>
<dbReference type="InterPro" id="IPR050570">
    <property type="entry name" value="Cell_wall_metabolism_enzyme"/>
</dbReference>
<dbReference type="CDD" id="cd12797">
    <property type="entry name" value="M23_peptidase"/>
    <property type="match status" value="1"/>
</dbReference>
<feature type="coiled-coil region" evidence="2">
    <location>
        <begin position="28"/>
        <end position="118"/>
    </location>
</feature>
<evidence type="ECO:0000313" key="6">
    <source>
        <dbReference type="Proteomes" id="UP000256304"/>
    </source>
</evidence>
<name>A0A3D9RX09_9BACL</name>
<evidence type="ECO:0000313" key="5">
    <source>
        <dbReference type="EMBL" id="REE84529.1"/>
    </source>
</evidence>
<feature type="coiled-coil region" evidence="2">
    <location>
        <begin position="172"/>
        <end position="255"/>
    </location>
</feature>
<proteinExistence type="predicted"/>
<protein>
    <submittedName>
        <fullName evidence="5">Peptidase M23-like protein</fullName>
    </submittedName>
</protein>
<dbReference type="GO" id="GO:0004222">
    <property type="term" value="F:metalloendopeptidase activity"/>
    <property type="evidence" value="ECO:0007669"/>
    <property type="project" value="TreeGrafter"/>
</dbReference>
<dbReference type="InterPro" id="IPR057309">
    <property type="entry name" value="PcsB_CC"/>
</dbReference>
<evidence type="ECO:0000256" key="2">
    <source>
        <dbReference type="SAM" id="Coils"/>
    </source>
</evidence>
<dbReference type="Proteomes" id="UP000256304">
    <property type="component" value="Unassembled WGS sequence"/>
</dbReference>
<dbReference type="Pfam" id="PF01551">
    <property type="entry name" value="Peptidase_M23"/>
    <property type="match status" value="1"/>
</dbReference>
<dbReference type="FunFam" id="2.70.70.10:FF:000006">
    <property type="entry name" value="M23 family peptidase"/>
    <property type="match status" value="1"/>
</dbReference>
<dbReference type="SUPFAM" id="SSF57997">
    <property type="entry name" value="Tropomyosin"/>
    <property type="match status" value="1"/>
</dbReference>
<comment type="caution">
    <text evidence="5">The sequence shown here is derived from an EMBL/GenBank/DDBJ whole genome shotgun (WGS) entry which is preliminary data.</text>
</comment>
<evidence type="ECO:0000259" key="3">
    <source>
        <dbReference type="Pfam" id="PF01551"/>
    </source>
</evidence>
<organism evidence="5 6">
    <name type="scientific">Paenibacillus taihuensis</name>
    <dbReference type="NCBI Taxonomy" id="1156355"/>
    <lineage>
        <taxon>Bacteria</taxon>
        <taxon>Bacillati</taxon>
        <taxon>Bacillota</taxon>
        <taxon>Bacilli</taxon>
        <taxon>Bacillales</taxon>
        <taxon>Paenibacillaceae</taxon>
        <taxon>Paenibacillus</taxon>
    </lineage>
</organism>
<feature type="domain" description="Peptidoglycan hydrolase PcsB coiled-coil" evidence="4">
    <location>
        <begin position="113"/>
        <end position="185"/>
    </location>
</feature>
<dbReference type="Pfam" id="PF24568">
    <property type="entry name" value="CC_PcsB"/>
    <property type="match status" value="1"/>
</dbReference>
<dbReference type="Gene3D" id="6.10.250.3150">
    <property type="match status" value="1"/>
</dbReference>
<dbReference type="EMBL" id="QTTN01000014">
    <property type="protein sequence ID" value="REE84529.1"/>
    <property type="molecule type" value="Genomic_DNA"/>
</dbReference>
<dbReference type="InterPro" id="IPR016047">
    <property type="entry name" value="M23ase_b-sheet_dom"/>
</dbReference>
<dbReference type="PANTHER" id="PTHR21666">
    <property type="entry name" value="PEPTIDASE-RELATED"/>
    <property type="match status" value="1"/>
</dbReference>
<evidence type="ECO:0000256" key="1">
    <source>
        <dbReference type="ARBA" id="ARBA00022729"/>
    </source>
</evidence>
<accession>A0A3D9RX09</accession>
<evidence type="ECO:0000259" key="4">
    <source>
        <dbReference type="Pfam" id="PF24568"/>
    </source>
</evidence>
<reference evidence="5 6" key="1">
    <citation type="submission" date="2018-08" db="EMBL/GenBank/DDBJ databases">
        <title>Genomic Encyclopedia of Type Strains, Phase III (KMG-III): the genomes of soil and plant-associated and newly described type strains.</title>
        <authorList>
            <person name="Whitman W."/>
        </authorList>
    </citation>
    <scope>NUCLEOTIDE SEQUENCE [LARGE SCALE GENOMIC DNA]</scope>
    <source>
        <strain evidence="5 6">CGMCC 1.10966</strain>
    </source>
</reference>
<dbReference type="Gene3D" id="2.70.70.10">
    <property type="entry name" value="Glucose Permease (Domain IIA)"/>
    <property type="match status" value="1"/>
</dbReference>
<sequence length="396" mass="44351">MSVNASVKKGLVVLVVVLFAGYIFQPYQGEAASQLDKINQELAQVRKEMSAATHNRNQADKNKDYVLSMKDKTAKSVNEILQQINDVSTQLNNVQTQIDTTEANLQKAGTDLEAAEKRLNTRDKLLKSRIRLMYTNGMVSYLDVLLSATSFGDFLDRLDSLKSILSQDQDILENHKKDKATIEVKKKEIEKSLGDVKDMYGKLADYHALLKDKESEKEVMVQKYSEQAEELEEISDDQEEMLIKLAKKISDLEEQKRKIKVYYTGGKLGMPLHTTWHLSSPFGYRIHPISGKRKLHTGMDMAAPKGTSIYAAESGVVITARWMGEYGNCVIINHGGGLWTVYGHIRNGGIMVEEGQTVKRGQKIAEVGSTGNSTGNHLHFEVRKNEEAVNPAPFLK</sequence>
<dbReference type="PANTHER" id="PTHR21666:SF270">
    <property type="entry name" value="MUREIN HYDROLASE ACTIVATOR ENVC"/>
    <property type="match status" value="1"/>
</dbReference>
<keyword evidence="6" id="KW-1185">Reference proteome</keyword>
<feature type="domain" description="M23ase beta-sheet core" evidence="3">
    <location>
        <begin position="295"/>
        <end position="391"/>
    </location>
</feature>
<keyword evidence="2" id="KW-0175">Coiled coil</keyword>
<dbReference type="AlphaFoldDB" id="A0A3D9RX09"/>
<gene>
    <name evidence="5" type="ORF">A8990_11464</name>
</gene>
<dbReference type="SUPFAM" id="SSF51261">
    <property type="entry name" value="Duplicated hybrid motif"/>
    <property type="match status" value="1"/>
</dbReference>